<sequence>MPTKSASPYKNAVPFKKNKSPKKSPQKILPVSGLAPLPTEYGLAKSVARSAAAAPAPAAPPVSITSLQTAAETAPQVHTASVPTVQFAQSTHAAVPLPRTSMVSAPMPMMMPPPQPMMMPPMPVYTTMPSAPEPEIATVKTTRTIVHPLPEPRKTLTLEEWKQSEYYTECYASKTVWTPVPIIQTTTSSTARPSVVETVTMPVGVGLVDFRGKPSCQCC</sequence>
<organism evidence="2">
    <name type="scientific">Chromera velia CCMP2878</name>
    <dbReference type="NCBI Taxonomy" id="1169474"/>
    <lineage>
        <taxon>Eukaryota</taxon>
        <taxon>Sar</taxon>
        <taxon>Alveolata</taxon>
        <taxon>Colpodellida</taxon>
        <taxon>Chromeraceae</taxon>
        <taxon>Chromera</taxon>
    </lineage>
</organism>
<evidence type="ECO:0000256" key="1">
    <source>
        <dbReference type="SAM" id="MobiDB-lite"/>
    </source>
</evidence>
<evidence type="ECO:0000313" key="2">
    <source>
        <dbReference type="EMBL" id="CEM17925.1"/>
    </source>
</evidence>
<feature type="region of interest" description="Disordered" evidence="1">
    <location>
        <begin position="1"/>
        <end position="33"/>
    </location>
</feature>
<feature type="compositionally biased region" description="Basic residues" evidence="1">
    <location>
        <begin position="16"/>
        <end position="25"/>
    </location>
</feature>
<dbReference type="EMBL" id="CDMZ01000613">
    <property type="protein sequence ID" value="CEM17925.1"/>
    <property type="molecule type" value="Genomic_DNA"/>
</dbReference>
<name>A0A0G4FTY1_9ALVE</name>
<gene>
    <name evidence="2" type="ORF">Cvel_18636</name>
</gene>
<reference evidence="2" key="1">
    <citation type="submission" date="2014-11" db="EMBL/GenBank/DDBJ databases">
        <authorList>
            <person name="Otto D Thomas"/>
            <person name="Naeem Raeece"/>
        </authorList>
    </citation>
    <scope>NUCLEOTIDE SEQUENCE</scope>
</reference>
<dbReference type="AlphaFoldDB" id="A0A0G4FTY1"/>
<proteinExistence type="predicted"/>
<dbReference type="VEuPathDB" id="CryptoDB:Cvel_18636"/>
<protein>
    <submittedName>
        <fullName evidence="2">Uncharacterized protein</fullName>
    </submittedName>
</protein>
<accession>A0A0G4FTY1</accession>